<dbReference type="GO" id="GO:0005737">
    <property type="term" value="C:cytoplasm"/>
    <property type="evidence" value="ECO:0007669"/>
    <property type="project" value="TreeGrafter"/>
</dbReference>
<reference evidence="4 5" key="1">
    <citation type="submission" date="2016-07" db="EMBL/GenBank/DDBJ databases">
        <title>Draft genome of the white-rot fungus Obba rivulosa 3A-2.</title>
        <authorList>
            <consortium name="DOE Joint Genome Institute"/>
            <person name="Miettinen O."/>
            <person name="Riley R."/>
            <person name="Acob R."/>
            <person name="Barry K."/>
            <person name="Cullen D."/>
            <person name="De Vries R."/>
            <person name="Hainaut M."/>
            <person name="Hatakka A."/>
            <person name="Henrissat B."/>
            <person name="Hilden K."/>
            <person name="Kuo R."/>
            <person name="Labutti K."/>
            <person name="Lipzen A."/>
            <person name="Makela M.R."/>
            <person name="Sandor L."/>
            <person name="Spatafora J.W."/>
            <person name="Grigoriev I.V."/>
            <person name="Hibbett D.S."/>
        </authorList>
    </citation>
    <scope>NUCLEOTIDE SEQUENCE [LARGE SCALE GENOMIC DNA]</scope>
    <source>
        <strain evidence="4 5">3A-2</strain>
    </source>
</reference>
<evidence type="ECO:0000313" key="5">
    <source>
        <dbReference type="Proteomes" id="UP000250043"/>
    </source>
</evidence>
<keyword evidence="2" id="KW-0472">Membrane</keyword>
<dbReference type="Gene3D" id="3.20.20.140">
    <property type="entry name" value="Metal-dependent hydrolases"/>
    <property type="match status" value="2"/>
</dbReference>
<protein>
    <submittedName>
        <fullName evidence="4">Carbohydrate esterase family 9 protein</fullName>
    </submittedName>
</protein>
<keyword evidence="2" id="KW-1133">Transmembrane helix</keyword>
<keyword evidence="5" id="KW-1185">Reference proteome</keyword>
<dbReference type="Pfam" id="PF01979">
    <property type="entry name" value="Amidohydro_1"/>
    <property type="match status" value="1"/>
</dbReference>
<dbReference type="Proteomes" id="UP000250043">
    <property type="component" value="Unassembled WGS sequence"/>
</dbReference>
<dbReference type="SUPFAM" id="SSF51556">
    <property type="entry name" value="Metallo-dependent hydrolases"/>
    <property type="match status" value="1"/>
</dbReference>
<dbReference type="PANTHER" id="PTHR43668:SF5">
    <property type="entry name" value="AMIDOHYDROLASE 3 DOMAIN-CONTAINING PROTEIN"/>
    <property type="match status" value="1"/>
</dbReference>
<accession>A0A8E2AVI4</accession>
<feature type="transmembrane region" description="Helical" evidence="2">
    <location>
        <begin position="37"/>
        <end position="58"/>
    </location>
</feature>
<evidence type="ECO:0000256" key="1">
    <source>
        <dbReference type="SAM" id="MobiDB-lite"/>
    </source>
</evidence>
<dbReference type="SUPFAM" id="SSF51338">
    <property type="entry name" value="Composite domain of metallo-dependent hydrolases"/>
    <property type="match status" value="1"/>
</dbReference>
<evidence type="ECO:0000259" key="3">
    <source>
        <dbReference type="Pfam" id="PF01979"/>
    </source>
</evidence>
<evidence type="ECO:0000256" key="2">
    <source>
        <dbReference type="SAM" id="Phobius"/>
    </source>
</evidence>
<dbReference type="InterPro" id="IPR032466">
    <property type="entry name" value="Metal_Hydrolase"/>
</dbReference>
<sequence length="963" mass="105002">MEKATGLPAPVAGQPQSARKSTSRARWEHRRVYRPQLLSVILLTFGVLTYFTTFRHIYDAYYVEKHSRHTIQAATLARCRSLHETPGPPPDFHKRKQSDRFVPGTKPVLLKNAKIWTGVNNGTEVVHGDILLEKGLIKGVGHVSRSILAEYKDDLVTVDVKNAWVTPGIVDLHSHLGDASSPELDGASGDDNSLRGPIQPWLRSLDGLNTHDASYALSIAGGVTTALVLPGSANAIGGQGFTIKLRKTPERSPSSMLLEPPFQINTSFLETSGRPRWRQMKHACGENPSRVYGYTRMDTIWAFREAYDKARQTKEAQDDYCAKALDGKWHALKDAPYPEDLQWESLVDVLRGRVKVQVHCYETVDLDDIVRLTNEFQFPIAAFHHAHEAYLVPEVLKRAYGHPPAVAMFATNARYKRESYRGSEFAPRILAQHGLPVVMKSDHPVLDSRYLLYEAQQAYVYGLPENLAIAAVTSTPAAIMGMDHRVGYVKEGWDADLVVWDSHPLALGATPKQVFIDGIPQLETPHNVRKPSSFQVTPRVPNFDKEAADAVKYEGLPPLEPRNSTRGAVLFTNVKNVFKQTVSGVEEVYAAQDNELGVALAVDGSLRCIGTHGSCVPSAVAEGAEVVDTRGGSIAPGLVTFGSQLGLEEISSEASTRDGYVYDPLLQSVPSIVGGDKAVIHASDGLQYGTRDALLAYRAGVTTAITAPSHRRFYSGLSTSFSTGALHKLAEGAVVQDINALHVSVRHFGAPSISTQIAALRHLLLEPGENAEGNWFKDVGEGKLTLVVDADSADVIATLILLKKEVEEQFGSNVKMTIAGAVEAHILAKELAEADIGVIQVPSRPFPTTWERLRIMPGRPLSEQSSLALLLAHNVTVGIGIEEAWSARNTRFDIGWAAIDAGEDISRAQAIAMGSTNVEKLLGGRVEAEDLRDMVVTSGGDILDFESKVVAVVSSRRKIVDLL</sequence>
<dbReference type="AlphaFoldDB" id="A0A8E2AVI4"/>
<dbReference type="EMBL" id="KV722441">
    <property type="protein sequence ID" value="OCH88859.1"/>
    <property type="molecule type" value="Genomic_DNA"/>
</dbReference>
<keyword evidence="2" id="KW-0812">Transmembrane</keyword>
<dbReference type="InterPro" id="IPR011059">
    <property type="entry name" value="Metal-dep_hydrolase_composite"/>
</dbReference>
<evidence type="ECO:0000313" key="4">
    <source>
        <dbReference type="EMBL" id="OCH88859.1"/>
    </source>
</evidence>
<gene>
    <name evidence="4" type="ORF">OBBRIDRAFT_794811</name>
</gene>
<dbReference type="GO" id="GO:0004038">
    <property type="term" value="F:allantoinase activity"/>
    <property type="evidence" value="ECO:0007669"/>
    <property type="project" value="TreeGrafter"/>
</dbReference>
<dbReference type="InterPro" id="IPR050138">
    <property type="entry name" value="DHOase/Allantoinase_Hydrolase"/>
</dbReference>
<dbReference type="PANTHER" id="PTHR43668">
    <property type="entry name" value="ALLANTOINASE"/>
    <property type="match status" value="1"/>
</dbReference>
<feature type="region of interest" description="Disordered" evidence="1">
    <location>
        <begin position="1"/>
        <end position="26"/>
    </location>
</feature>
<dbReference type="OrthoDB" id="10258955at2759"/>
<name>A0A8E2AVI4_9APHY</name>
<proteinExistence type="predicted"/>
<feature type="domain" description="Amidohydrolase-related" evidence="3">
    <location>
        <begin position="164"/>
        <end position="518"/>
    </location>
</feature>
<organism evidence="4 5">
    <name type="scientific">Obba rivulosa</name>
    <dbReference type="NCBI Taxonomy" id="1052685"/>
    <lineage>
        <taxon>Eukaryota</taxon>
        <taxon>Fungi</taxon>
        <taxon>Dikarya</taxon>
        <taxon>Basidiomycota</taxon>
        <taxon>Agaricomycotina</taxon>
        <taxon>Agaricomycetes</taxon>
        <taxon>Polyporales</taxon>
        <taxon>Gelatoporiaceae</taxon>
        <taxon>Obba</taxon>
    </lineage>
</organism>
<dbReference type="GO" id="GO:0006145">
    <property type="term" value="P:purine nucleobase catabolic process"/>
    <property type="evidence" value="ECO:0007669"/>
    <property type="project" value="TreeGrafter"/>
</dbReference>
<dbReference type="InterPro" id="IPR006680">
    <property type="entry name" value="Amidohydro-rel"/>
</dbReference>